<dbReference type="EMBL" id="JAAEEH010000015">
    <property type="protein sequence ID" value="NDL67468.1"/>
    <property type="molecule type" value="Genomic_DNA"/>
</dbReference>
<dbReference type="PROSITE" id="PS50893">
    <property type="entry name" value="ABC_TRANSPORTER_2"/>
    <property type="match status" value="1"/>
</dbReference>
<keyword evidence="5" id="KW-1185">Reference proteome</keyword>
<dbReference type="RefSeq" id="WP_162370197.1">
    <property type="nucleotide sequence ID" value="NZ_JAAEEH010000015.1"/>
</dbReference>
<dbReference type="InterPro" id="IPR027417">
    <property type="entry name" value="P-loop_NTPase"/>
</dbReference>
<organism evidence="4 5">
    <name type="scientific">Anaerotalea alkaliphila</name>
    <dbReference type="NCBI Taxonomy" id="2662126"/>
    <lineage>
        <taxon>Bacteria</taxon>
        <taxon>Bacillati</taxon>
        <taxon>Bacillota</taxon>
        <taxon>Clostridia</taxon>
        <taxon>Eubacteriales</taxon>
        <taxon>Anaerotalea</taxon>
    </lineage>
</organism>
<dbReference type="InterPro" id="IPR003593">
    <property type="entry name" value="AAA+_ATPase"/>
</dbReference>
<evidence type="ECO:0000313" key="5">
    <source>
        <dbReference type="Proteomes" id="UP000461585"/>
    </source>
</evidence>
<dbReference type="PANTHER" id="PTHR43038:SF3">
    <property type="entry name" value="ABC TRANSPORTER G FAMILY MEMBER 20 ISOFORM X1"/>
    <property type="match status" value="1"/>
</dbReference>
<protein>
    <submittedName>
        <fullName evidence="4">ABC transporter ATP-binding protein</fullName>
    </submittedName>
</protein>
<gene>
    <name evidence="4" type="ORF">GXN74_06895</name>
</gene>
<reference evidence="4 5" key="1">
    <citation type="submission" date="2020-01" db="EMBL/GenBank/DDBJ databases">
        <title>Anaeroalcalibacter tamaniensis gen. nov., sp. nov., moderately halophilic strictly anaerobic fermenter bacterium from mud volcano of Taman peninsula.</title>
        <authorList>
            <person name="Frolova A."/>
            <person name="Merkel A.Y."/>
            <person name="Slobodkin A.I."/>
        </authorList>
    </citation>
    <scope>NUCLEOTIDE SEQUENCE [LARGE SCALE GENOMIC DNA]</scope>
    <source>
        <strain evidence="4 5">F-3ap</strain>
    </source>
</reference>
<sequence>MEEATKRNTHCVIVEHVDRSYGRKQVLFDISLRLGHAQILGLLGPSGSGKTTLIRLVAGIDRPDRGVVHLLGERLPRLSMMGRIGYMAQADALYGDLTARENMGFFASMYPLGRSRKKERIQVVLDLLGLTPDADRLVREYSGGMKRRLSLGIALLHQPPVLILDEPTIGLDPLLRQTIWEELYRQKDAGVTIIISTHAMDEAEKCDTLGMLREGRLIGSGSPGEVKAAADAQTIEEAFIRLGGGGL</sequence>
<dbReference type="Gene3D" id="3.40.50.300">
    <property type="entry name" value="P-loop containing nucleotide triphosphate hydrolases"/>
    <property type="match status" value="1"/>
</dbReference>
<dbReference type="CDD" id="cd03230">
    <property type="entry name" value="ABC_DR_subfamily_A"/>
    <property type="match status" value="1"/>
</dbReference>
<comment type="caution">
    <text evidence="4">The sequence shown here is derived from an EMBL/GenBank/DDBJ whole genome shotgun (WGS) entry which is preliminary data.</text>
</comment>
<dbReference type="PANTHER" id="PTHR43038">
    <property type="entry name" value="ATP-BINDING CASSETTE, SUB-FAMILY H, MEMBER 1"/>
    <property type="match status" value="1"/>
</dbReference>
<dbReference type="GO" id="GO:0016887">
    <property type="term" value="F:ATP hydrolysis activity"/>
    <property type="evidence" value="ECO:0007669"/>
    <property type="project" value="InterPro"/>
</dbReference>
<proteinExistence type="predicted"/>
<keyword evidence="1" id="KW-0547">Nucleotide-binding</keyword>
<dbReference type="SUPFAM" id="SSF52540">
    <property type="entry name" value="P-loop containing nucleoside triphosphate hydrolases"/>
    <property type="match status" value="1"/>
</dbReference>
<dbReference type="InterPro" id="IPR003439">
    <property type="entry name" value="ABC_transporter-like_ATP-bd"/>
</dbReference>
<evidence type="ECO:0000256" key="2">
    <source>
        <dbReference type="ARBA" id="ARBA00022840"/>
    </source>
</evidence>
<dbReference type="AlphaFoldDB" id="A0A7X5HVR3"/>
<accession>A0A7X5HVR3</accession>
<dbReference type="InterPro" id="IPR017871">
    <property type="entry name" value="ABC_transporter-like_CS"/>
</dbReference>
<evidence type="ECO:0000259" key="3">
    <source>
        <dbReference type="PROSITE" id="PS50893"/>
    </source>
</evidence>
<dbReference type="SMART" id="SM00382">
    <property type="entry name" value="AAA"/>
    <property type="match status" value="1"/>
</dbReference>
<evidence type="ECO:0000256" key="1">
    <source>
        <dbReference type="ARBA" id="ARBA00022741"/>
    </source>
</evidence>
<dbReference type="GO" id="GO:0005524">
    <property type="term" value="F:ATP binding"/>
    <property type="evidence" value="ECO:0007669"/>
    <property type="project" value="UniProtKB-KW"/>
</dbReference>
<evidence type="ECO:0000313" key="4">
    <source>
        <dbReference type="EMBL" id="NDL67468.1"/>
    </source>
</evidence>
<dbReference type="Pfam" id="PF00005">
    <property type="entry name" value="ABC_tran"/>
    <property type="match status" value="1"/>
</dbReference>
<dbReference type="PROSITE" id="PS00211">
    <property type="entry name" value="ABC_TRANSPORTER_1"/>
    <property type="match status" value="1"/>
</dbReference>
<feature type="domain" description="ABC transporter" evidence="3">
    <location>
        <begin position="12"/>
        <end position="239"/>
    </location>
</feature>
<keyword evidence="2 4" id="KW-0067">ATP-binding</keyword>
<name>A0A7X5HVR3_9FIRM</name>
<dbReference type="Proteomes" id="UP000461585">
    <property type="component" value="Unassembled WGS sequence"/>
</dbReference>